<dbReference type="Proteomes" id="UP000249390">
    <property type="component" value="Unassembled WGS sequence"/>
</dbReference>
<evidence type="ECO:0000313" key="4">
    <source>
        <dbReference type="Proteomes" id="UP000249390"/>
    </source>
</evidence>
<keyword evidence="4" id="KW-1185">Reference proteome</keyword>
<name>A0A328D9N4_9ASTE</name>
<dbReference type="EMBL" id="NQVE01000166">
    <property type="protein sequence ID" value="RAL42582.1"/>
    <property type="molecule type" value="Genomic_DNA"/>
</dbReference>
<sequence length="195" mass="22307">MTRGENLFNQIMFPYGCYCFLLILLALLTNEAAAAPNNFHTIPLSSFLHQSQQSNCNGRAPSSHANAALDPTTTISRPIKPQSQAFLSHLHPFHPSRFSREREREYGGLNGLNQGILQEDWEDVAWAWKLFQENDQEADSHEGLDHPKKNQVPAARRELKHTHTHIHVIVYLLCGEQCRFLGHGFRCFISCYPQR</sequence>
<dbReference type="AlphaFoldDB" id="A0A328D9N4"/>
<evidence type="ECO:0000256" key="2">
    <source>
        <dbReference type="SAM" id="SignalP"/>
    </source>
</evidence>
<organism evidence="3 4">
    <name type="scientific">Cuscuta australis</name>
    <dbReference type="NCBI Taxonomy" id="267555"/>
    <lineage>
        <taxon>Eukaryota</taxon>
        <taxon>Viridiplantae</taxon>
        <taxon>Streptophyta</taxon>
        <taxon>Embryophyta</taxon>
        <taxon>Tracheophyta</taxon>
        <taxon>Spermatophyta</taxon>
        <taxon>Magnoliopsida</taxon>
        <taxon>eudicotyledons</taxon>
        <taxon>Gunneridae</taxon>
        <taxon>Pentapetalae</taxon>
        <taxon>asterids</taxon>
        <taxon>lamiids</taxon>
        <taxon>Solanales</taxon>
        <taxon>Convolvulaceae</taxon>
        <taxon>Cuscuteae</taxon>
        <taxon>Cuscuta</taxon>
        <taxon>Cuscuta subgen. Grammica</taxon>
        <taxon>Cuscuta sect. Cleistogrammica</taxon>
    </lineage>
</organism>
<comment type="caution">
    <text evidence="3">The sequence shown here is derived from an EMBL/GenBank/DDBJ whole genome shotgun (WGS) entry which is preliminary data.</text>
</comment>
<feature type="chain" id="PRO_5016293253" evidence="2">
    <location>
        <begin position="35"/>
        <end position="195"/>
    </location>
</feature>
<evidence type="ECO:0000313" key="3">
    <source>
        <dbReference type="EMBL" id="RAL42582.1"/>
    </source>
</evidence>
<protein>
    <submittedName>
        <fullName evidence="3">Uncharacterized protein</fullName>
    </submittedName>
</protein>
<keyword evidence="2" id="KW-0732">Signal</keyword>
<accession>A0A328D9N4</accession>
<gene>
    <name evidence="3" type="ORF">DM860_018305</name>
</gene>
<feature type="signal peptide" evidence="2">
    <location>
        <begin position="1"/>
        <end position="34"/>
    </location>
</feature>
<reference evidence="3 4" key="1">
    <citation type="submission" date="2018-06" db="EMBL/GenBank/DDBJ databases">
        <title>The Genome of Cuscuta australis (Dodder) Provides Insight into the Evolution of Plant Parasitism.</title>
        <authorList>
            <person name="Liu H."/>
        </authorList>
    </citation>
    <scope>NUCLEOTIDE SEQUENCE [LARGE SCALE GENOMIC DNA]</scope>
    <source>
        <strain evidence="4">cv. Yunnan</strain>
        <tissue evidence="3">Vines</tissue>
    </source>
</reference>
<evidence type="ECO:0000256" key="1">
    <source>
        <dbReference type="SAM" id="MobiDB-lite"/>
    </source>
</evidence>
<proteinExistence type="predicted"/>
<feature type="region of interest" description="Disordered" evidence="1">
    <location>
        <begin position="53"/>
        <end position="75"/>
    </location>
</feature>